<name>A0ABV3FV30_9NOCA</name>
<gene>
    <name evidence="2" type="ORF">AB0I48_15865</name>
</gene>
<comment type="caution">
    <text evidence="2">The sequence shown here is derived from an EMBL/GenBank/DDBJ whole genome shotgun (WGS) entry which is preliminary data.</text>
</comment>
<dbReference type="EMBL" id="JBFAKC010000006">
    <property type="protein sequence ID" value="MEV0709036.1"/>
    <property type="molecule type" value="Genomic_DNA"/>
</dbReference>
<feature type="region of interest" description="Disordered" evidence="1">
    <location>
        <begin position="1"/>
        <end position="41"/>
    </location>
</feature>
<sequence length="55" mass="6372">MSRPGPERRRPMGRGRWETRAPSPRRPTVHPNPAGINRKAWAGVMCVPNRKREEK</sequence>
<feature type="compositionally biased region" description="Basic and acidic residues" evidence="1">
    <location>
        <begin position="1"/>
        <end position="19"/>
    </location>
</feature>
<evidence type="ECO:0000313" key="3">
    <source>
        <dbReference type="Proteomes" id="UP001551695"/>
    </source>
</evidence>
<dbReference type="Proteomes" id="UP001551695">
    <property type="component" value="Unassembled WGS sequence"/>
</dbReference>
<accession>A0ABV3FV30</accession>
<organism evidence="2 3">
    <name type="scientific">Nocardia aurea</name>
    <dbReference type="NCBI Taxonomy" id="2144174"/>
    <lineage>
        <taxon>Bacteria</taxon>
        <taxon>Bacillati</taxon>
        <taxon>Actinomycetota</taxon>
        <taxon>Actinomycetes</taxon>
        <taxon>Mycobacteriales</taxon>
        <taxon>Nocardiaceae</taxon>
        <taxon>Nocardia</taxon>
    </lineage>
</organism>
<evidence type="ECO:0000256" key="1">
    <source>
        <dbReference type="SAM" id="MobiDB-lite"/>
    </source>
</evidence>
<reference evidence="2 3" key="1">
    <citation type="submission" date="2024-06" db="EMBL/GenBank/DDBJ databases">
        <title>The Natural Products Discovery Center: Release of the First 8490 Sequenced Strains for Exploring Actinobacteria Biosynthetic Diversity.</title>
        <authorList>
            <person name="Kalkreuter E."/>
            <person name="Kautsar S.A."/>
            <person name="Yang D."/>
            <person name="Bader C.D."/>
            <person name="Teijaro C.N."/>
            <person name="Fluegel L."/>
            <person name="Davis C.M."/>
            <person name="Simpson J.R."/>
            <person name="Lauterbach L."/>
            <person name="Steele A.D."/>
            <person name="Gui C."/>
            <person name="Meng S."/>
            <person name="Li G."/>
            <person name="Viehrig K."/>
            <person name="Ye F."/>
            <person name="Su P."/>
            <person name="Kiefer A.F."/>
            <person name="Nichols A."/>
            <person name="Cepeda A.J."/>
            <person name="Yan W."/>
            <person name="Fan B."/>
            <person name="Jiang Y."/>
            <person name="Adhikari A."/>
            <person name="Zheng C.-J."/>
            <person name="Schuster L."/>
            <person name="Cowan T.M."/>
            <person name="Smanski M.J."/>
            <person name="Chevrette M.G."/>
            <person name="De Carvalho L.P.S."/>
            <person name="Shen B."/>
        </authorList>
    </citation>
    <scope>NUCLEOTIDE SEQUENCE [LARGE SCALE GENOMIC DNA]</scope>
    <source>
        <strain evidence="2 3">NPDC050403</strain>
    </source>
</reference>
<keyword evidence="3" id="KW-1185">Reference proteome</keyword>
<proteinExistence type="predicted"/>
<protein>
    <submittedName>
        <fullName evidence="2">Uncharacterized protein</fullName>
    </submittedName>
</protein>
<evidence type="ECO:0000313" key="2">
    <source>
        <dbReference type="EMBL" id="MEV0709036.1"/>
    </source>
</evidence>
<dbReference type="RefSeq" id="WP_355088245.1">
    <property type="nucleotide sequence ID" value="NZ_JBEXKW010000041.1"/>
</dbReference>